<dbReference type="GeneID" id="56031399"/>
<protein>
    <submittedName>
        <fullName evidence="1">Uncharacterized protein</fullName>
    </submittedName>
</protein>
<dbReference type="KEGG" id="halg:HUG10_21160"/>
<evidence type="ECO:0000313" key="2">
    <source>
        <dbReference type="Proteomes" id="UP000509750"/>
    </source>
</evidence>
<geneLocation type="plasmid" evidence="1 2">
    <name>unnamed3</name>
</geneLocation>
<organism evidence="1 2">
    <name type="scientific">Halorarum halophilum</name>
    <dbReference type="NCBI Taxonomy" id="2743090"/>
    <lineage>
        <taxon>Archaea</taxon>
        <taxon>Methanobacteriati</taxon>
        <taxon>Methanobacteriota</taxon>
        <taxon>Stenosarchaea group</taxon>
        <taxon>Halobacteria</taxon>
        <taxon>Halobacteriales</taxon>
        <taxon>Haloferacaceae</taxon>
        <taxon>Halorarum</taxon>
    </lineage>
</organism>
<accession>A0A7D5KYL2</accession>
<keyword evidence="1" id="KW-0614">Plasmid</keyword>
<proteinExistence type="predicted"/>
<gene>
    <name evidence="1" type="ORF">HUG10_21160</name>
</gene>
<dbReference type="AlphaFoldDB" id="A0A7D5KYL2"/>
<reference evidence="1 2" key="1">
    <citation type="submission" date="2020-07" db="EMBL/GenBank/DDBJ databases">
        <title>Gai3-2, isolated from salt lake.</title>
        <authorList>
            <person name="Cui H."/>
            <person name="Shi X."/>
        </authorList>
    </citation>
    <scope>NUCLEOTIDE SEQUENCE [LARGE SCALE GENOMIC DNA]</scope>
    <source>
        <strain evidence="1 2">Gai3-2</strain>
        <plasmid evidence="1 2">unnamed3</plasmid>
    </source>
</reference>
<dbReference type="Proteomes" id="UP000509750">
    <property type="component" value="Plasmid unnamed3"/>
</dbReference>
<evidence type="ECO:0000313" key="1">
    <source>
        <dbReference type="EMBL" id="QLG30098.1"/>
    </source>
</evidence>
<name>A0A7D5KYL2_9EURY</name>
<dbReference type="RefSeq" id="WP_179171672.1">
    <property type="nucleotide sequence ID" value="NZ_CP058532.1"/>
</dbReference>
<keyword evidence="2" id="KW-1185">Reference proteome</keyword>
<dbReference type="EMBL" id="CP058532">
    <property type="protein sequence ID" value="QLG30098.1"/>
    <property type="molecule type" value="Genomic_DNA"/>
</dbReference>
<sequence>MSFTPTHELAERLADHLAPISSDEGQAKIADSSHVYEVWEDGEVTLTKAGQFFRKRTMKQAQEPWLPRNQQLWDVPEGKDHQSYVLLSREGLTVIKEYMEEGDFGYCYLTP</sequence>